<dbReference type="EMBL" id="CVMV01000026">
    <property type="protein sequence ID" value="CRG94498.1"/>
    <property type="molecule type" value="Genomic_DNA"/>
</dbReference>
<evidence type="ECO:0000256" key="1">
    <source>
        <dbReference type="SAM" id="Phobius"/>
    </source>
</evidence>
<keyword evidence="3" id="KW-1185">Reference proteome</keyword>
<keyword evidence="1" id="KW-1133">Transmembrane helix</keyword>
<evidence type="ECO:0000313" key="3">
    <source>
        <dbReference type="Proteomes" id="UP000220797"/>
    </source>
</evidence>
<name>A0A1J1GPR4_PLAGA</name>
<sequence length="172" mass="20939">MKSLTLYLKITTFLLLIWMYQCFYNCYSYITLTGKNILETKNELKYERVLTEGDIVGNKQTNDKGCLEECPLDNEKNIWENPVKYRDPYNFWYKIIIPQLWKRFDKETSGMSPNSKNRKWNIEWHKISTTKVNDLHLMSRRRDIPDEEKNKIIDRVMKELELQFKEFLFECK</sequence>
<dbReference type="OrthoDB" id="6475849at2759"/>
<dbReference type="RefSeq" id="XP_028527316.1">
    <property type="nucleotide sequence ID" value="XM_028670578.1"/>
</dbReference>
<evidence type="ECO:0000313" key="2">
    <source>
        <dbReference type="EMBL" id="CRG94498.1"/>
    </source>
</evidence>
<feature type="transmembrane region" description="Helical" evidence="1">
    <location>
        <begin position="6"/>
        <end position="27"/>
    </location>
</feature>
<dbReference type="GeneID" id="39730420"/>
<protein>
    <submittedName>
        <fullName evidence="2">Fam-g protein</fullName>
    </submittedName>
</protein>
<keyword evidence="1" id="KW-0472">Membrane</keyword>
<proteinExistence type="predicted"/>
<comment type="caution">
    <text evidence="2">The sequence shown here is derived from an EMBL/GenBank/DDBJ whole genome shotgun (WGS) entry which is preliminary data.</text>
</comment>
<organism evidence="2 3">
    <name type="scientific">Plasmodium gallinaceum</name>
    <dbReference type="NCBI Taxonomy" id="5849"/>
    <lineage>
        <taxon>Eukaryota</taxon>
        <taxon>Sar</taxon>
        <taxon>Alveolata</taxon>
        <taxon>Apicomplexa</taxon>
        <taxon>Aconoidasida</taxon>
        <taxon>Haemosporida</taxon>
        <taxon>Plasmodiidae</taxon>
        <taxon>Plasmodium</taxon>
        <taxon>Plasmodium (Haemamoeba)</taxon>
    </lineage>
</organism>
<accession>A0A1J1GPR4</accession>
<gene>
    <name evidence="2" type="ORF">PGAL8A_00189400</name>
</gene>
<reference evidence="2" key="1">
    <citation type="submission" date="2015-04" db="EMBL/GenBank/DDBJ databases">
        <authorList>
            <consortium name="Pathogen Informatics"/>
        </authorList>
    </citation>
    <scope>NUCLEOTIDE SEQUENCE [LARGE SCALE GENOMIC DNA]</scope>
    <source>
        <strain evidence="2">8A</strain>
    </source>
</reference>
<keyword evidence="1" id="KW-0812">Transmembrane</keyword>
<dbReference type="VEuPathDB" id="PlasmoDB:PGAL8A_00189400"/>
<dbReference type="Proteomes" id="UP000220797">
    <property type="component" value="Unassembled WGS sequence"/>
</dbReference>
<dbReference type="AlphaFoldDB" id="A0A1J1GPR4"/>